<dbReference type="AlphaFoldDB" id="A0A3E0GTT0"/>
<feature type="region of interest" description="Disordered" evidence="1">
    <location>
        <begin position="235"/>
        <end position="271"/>
    </location>
</feature>
<keyword evidence="4" id="KW-1185">Reference proteome</keyword>
<dbReference type="OrthoDB" id="9800162at2"/>
<evidence type="ECO:0000313" key="4">
    <source>
        <dbReference type="Proteomes" id="UP000256269"/>
    </source>
</evidence>
<dbReference type="PANTHER" id="PTHR34400">
    <property type="match status" value="1"/>
</dbReference>
<dbReference type="SUPFAM" id="SSF47240">
    <property type="entry name" value="Ferritin-like"/>
    <property type="match status" value="1"/>
</dbReference>
<evidence type="ECO:0000256" key="1">
    <source>
        <dbReference type="SAM" id="MobiDB-lite"/>
    </source>
</evidence>
<evidence type="ECO:0000259" key="2">
    <source>
        <dbReference type="Pfam" id="PF12902"/>
    </source>
</evidence>
<dbReference type="EMBL" id="QUNO01000030">
    <property type="protein sequence ID" value="REH27092.1"/>
    <property type="molecule type" value="Genomic_DNA"/>
</dbReference>
<sequence>MDGIGTVEELRRHLQWAVELEHSTIPPYLCALYSLDAERNAEAAQVIGGVLDEEMLHLALAANLLNAVGGKPVLDAPELLPAYPYTLPHSDGSVRIDLNPFGAEALEVFLRIEQPEAKGARPQADGYATIGQFYGAVEGGLRRLCEELGEEAVFTGDPARQVGEMAFRSGGGRVVPVTDLKSAMAALTEIIEQGEGAALTEVWDGEKDVFHPDREEVAHYYRFQELKFGRRYQAGDTPRSGPTGDVIAVDHGGVRPMRRNPRTTDHPEGSPIRVAQQDFNATYCLLLAMLEDAFNGNPGDIRSSVRVMYAVKTKAQALMAMPTGDGKTMAGPSFEYVPKDQRP</sequence>
<evidence type="ECO:0000313" key="3">
    <source>
        <dbReference type="EMBL" id="REH27092.1"/>
    </source>
</evidence>
<dbReference type="Pfam" id="PF12902">
    <property type="entry name" value="Ferritin-like"/>
    <property type="match status" value="1"/>
</dbReference>
<feature type="domain" description="Iminophenyl-pyruvate dimer synthase" evidence="2">
    <location>
        <begin position="14"/>
        <end position="226"/>
    </location>
</feature>
<dbReference type="InterPro" id="IPR026820">
    <property type="entry name" value="VioB/RebD_dom"/>
</dbReference>
<dbReference type="InterPro" id="IPR009078">
    <property type="entry name" value="Ferritin-like_SF"/>
</dbReference>
<dbReference type="PANTHER" id="PTHR34400:SF4">
    <property type="entry name" value="MEMBRANE PROTEIN"/>
    <property type="match status" value="1"/>
</dbReference>
<organism evidence="3 4">
    <name type="scientific">Kutzneria buriramensis</name>
    <dbReference type="NCBI Taxonomy" id="1045776"/>
    <lineage>
        <taxon>Bacteria</taxon>
        <taxon>Bacillati</taxon>
        <taxon>Actinomycetota</taxon>
        <taxon>Actinomycetes</taxon>
        <taxon>Pseudonocardiales</taxon>
        <taxon>Pseudonocardiaceae</taxon>
        <taxon>Kutzneria</taxon>
    </lineage>
</organism>
<comment type="caution">
    <text evidence="3">The sequence shown here is derived from an EMBL/GenBank/DDBJ whole genome shotgun (WGS) entry which is preliminary data.</text>
</comment>
<name>A0A3E0GTT0_9PSEU</name>
<dbReference type="InterPro" id="IPR012347">
    <property type="entry name" value="Ferritin-like"/>
</dbReference>
<proteinExistence type="predicted"/>
<protein>
    <submittedName>
        <fullName evidence="3">Ferritin-like protein</fullName>
    </submittedName>
</protein>
<gene>
    <name evidence="3" type="ORF">BCF44_13063</name>
</gene>
<dbReference type="RefSeq" id="WP_116181786.1">
    <property type="nucleotide sequence ID" value="NZ_CP144375.1"/>
</dbReference>
<dbReference type="Proteomes" id="UP000256269">
    <property type="component" value="Unassembled WGS sequence"/>
</dbReference>
<accession>A0A3E0GTT0</accession>
<reference evidence="3 4" key="1">
    <citation type="submission" date="2018-08" db="EMBL/GenBank/DDBJ databases">
        <title>Genomic Encyclopedia of Archaeal and Bacterial Type Strains, Phase II (KMG-II): from individual species to whole genera.</title>
        <authorList>
            <person name="Goeker M."/>
        </authorList>
    </citation>
    <scope>NUCLEOTIDE SEQUENCE [LARGE SCALE GENOMIC DNA]</scope>
    <source>
        <strain evidence="3 4">DSM 45791</strain>
    </source>
</reference>
<dbReference type="Gene3D" id="1.20.1260.10">
    <property type="match status" value="1"/>
</dbReference>